<dbReference type="AlphaFoldDB" id="A0A5C5WIK7"/>
<evidence type="ECO:0000256" key="1">
    <source>
        <dbReference type="SAM" id="SignalP"/>
    </source>
</evidence>
<dbReference type="RefSeq" id="WP_146515844.1">
    <property type="nucleotide sequence ID" value="NZ_SJPI01000002.1"/>
</dbReference>
<sequence precursor="true">MPQRFCVAIAAFIAPLCVSCEQHHAASRTPTLSTVEVRTTADAIVFSQPDIVVYNWQTHTITLRRGLRAELRDRFSSHLVTGVPFSICVNDTPVVKGTMTTSLSSAAFDDIVLNLDPIDAVNENQVKISLGYPTDAWFTGDDLRASPVLYDALVSLSKIRDINDEVAAKRDADHW</sequence>
<dbReference type="OrthoDB" id="158442at2"/>
<reference evidence="2 3" key="1">
    <citation type="submission" date="2019-02" db="EMBL/GenBank/DDBJ databases">
        <title>Deep-cultivation of Planctomycetes and their phenomic and genomic characterization uncovers novel biology.</title>
        <authorList>
            <person name="Wiegand S."/>
            <person name="Jogler M."/>
            <person name="Boedeker C."/>
            <person name="Pinto D."/>
            <person name="Vollmers J."/>
            <person name="Rivas-Marin E."/>
            <person name="Kohn T."/>
            <person name="Peeters S.H."/>
            <person name="Heuer A."/>
            <person name="Rast P."/>
            <person name="Oberbeckmann S."/>
            <person name="Bunk B."/>
            <person name="Jeske O."/>
            <person name="Meyerdierks A."/>
            <person name="Storesund J.E."/>
            <person name="Kallscheuer N."/>
            <person name="Luecker S."/>
            <person name="Lage O.M."/>
            <person name="Pohl T."/>
            <person name="Merkel B.J."/>
            <person name="Hornburger P."/>
            <person name="Mueller R.-W."/>
            <person name="Bruemmer F."/>
            <person name="Labrenz M."/>
            <person name="Spormann A.M."/>
            <person name="Op Den Camp H."/>
            <person name="Overmann J."/>
            <person name="Amann R."/>
            <person name="Jetten M.S.M."/>
            <person name="Mascher T."/>
            <person name="Medema M.H."/>
            <person name="Devos D.P."/>
            <person name="Kaster A.-K."/>
            <person name="Ovreas L."/>
            <person name="Rohde M."/>
            <person name="Galperin M.Y."/>
            <person name="Jogler C."/>
        </authorList>
    </citation>
    <scope>NUCLEOTIDE SEQUENCE [LARGE SCALE GENOMIC DNA]</scope>
    <source>
        <strain evidence="2 3">Pla22</strain>
    </source>
</reference>
<name>A0A5C5WIK7_9BACT</name>
<evidence type="ECO:0000313" key="3">
    <source>
        <dbReference type="Proteomes" id="UP000316598"/>
    </source>
</evidence>
<feature type="chain" id="PRO_5023076121" evidence="1">
    <location>
        <begin position="26"/>
        <end position="175"/>
    </location>
</feature>
<organism evidence="2 3">
    <name type="scientific">Rubripirellula amarantea</name>
    <dbReference type="NCBI Taxonomy" id="2527999"/>
    <lineage>
        <taxon>Bacteria</taxon>
        <taxon>Pseudomonadati</taxon>
        <taxon>Planctomycetota</taxon>
        <taxon>Planctomycetia</taxon>
        <taxon>Pirellulales</taxon>
        <taxon>Pirellulaceae</taxon>
        <taxon>Rubripirellula</taxon>
    </lineage>
</organism>
<comment type="caution">
    <text evidence="2">The sequence shown here is derived from an EMBL/GenBank/DDBJ whole genome shotgun (WGS) entry which is preliminary data.</text>
</comment>
<proteinExistence type="predicted"/>
<accession>A0A5C5WIK7</accession>
<gene>
    <name evidence="2" type="ORF">Pla22_33970</name>
</gene>
<keyword evidence="1" id="KW-0732">Signal</keyword>
<feature type="signal peptide" evidence="1">
    <location>
        <begin position="1"/>
        <end position="25"/>
    </location>
</feature>
<evidence type="ECO:0000313" key="2">
    <source>
        <dbReference type="EMBL" id="TWT50654.1"/>
    </source>
</evidence>
<dbReference type="EMBL" id="SJPI01000002">
    <property type="protein sequence ID" value="TWT50654.1"/>
    <property type="molecule type" value="Genomic_DNA"/>
</dbReference>
<keyword evidence="3" id="KW-1185">Reference proteome</keyword>
<dbReference type="Proteomes" id="UP000316598">
    <property type="component" value="Unassembled WGS sequence"/>
</dbReference>
<protein>
    <submittedName>
        <fullName evidence="2">Uncharacterized protein</fullName>
    </submittedName>
</protein>